<evidence type="ECO:0000313" key="2">
    <source>
        <dbReference type="Proteomes" id="UP000218890"/>
    </source>
</evidence>
<name>A0A2Z6EZA7_HALHR</name>
<dbReference type="EMBL" id="AP017372">
    <property type="protein sequence ID" value="BBE10977.1"/>
    <property type="molecule type" value="Genomic_DNA"/>
</dbReference>
<protein>
    <submittedName>
        <fullName evidence="1">Uncharacterized protein</fullName>
    </submittedName>
</protein>
<proteinExistence type="predicted"/>
<dbReference type="AlphaFoldDB" id="A0A2Z6EZA7"/>
<organism evidence="1 2">
    <name type="scientific">Halorhodospira halochloris</name>
    <name type="common">Ectothiorhodospira halochloris</name>
    <dbReference type="NCBI Taxonomy" id="1052"/>
    <lineage>
        <taxon>Bacteria</taxon>
        <taxon>Pseudomonadati</taxon>
        <taxon>Pseudomonadota</taxon>
        <taxon>Gammaproteobacteria</taxon>
        <taxon>Chromatiales</taxon>
        <taxon>Ectothiorhodospiraceae</taxon>
        <taxon>Halorhodospira</taxon>
    </lineage>
</organism>
<dbReference type="KEGG" id="hhk:HH1059_03850"/>
<accession>A0A2Z6EZA7</accession>
<dbReference type="RefSeq" id="WP_109962849.1">
    <property type="nucleotide sequence ID" value="NZ_AP017372.2"/>
</dbReference>
<sequence>MHQTDPLAFAKLATMLKDSPNIGPGEPFACVVLAQLAAKNEHDPHQRKEVKLGLTRKAGCPIPAN</sequence>
<dbReference type="Proteomes" id="UP000218890">
    <property type="component" value="Chromosome"/>
</dbReference>
<reference evidence="1" key="1">
    <citation type="submission" date="2016-02" db="EMBL/GenBank/DDBJ databases">
        <title>Halorhodospira halochloris DSM-1059 complete genome, version 2.</title>
        <authorList>
            <person name="Tsukatani Y."/>
        </authorList>
    </citation>
    <scope>NUCLEOTIDE SEQUENCE</scope>
    <source>
        <strain evidence="1">DSM 1059</strain>
    </source>
</reference>
<gene>
    <name evidence="1" type="ORF">HH1059_03850</name>
</gene>
<evidence type="ECO:0000313" key="1">
    <source>
        <dbReference type="EMBL" id="BBE10977.1"/>
    </source>
</evidence>
<keyword evidence="2" id="KW-1185">Reference proteome</keyword>